<keyword evidence="3" id="KW-0732">Signal</keyword>
<gene>
    <name evidence="4" type="primary">pigl</name>
    <name evidence="4" type="ORF">SPIL2461_LOCUS16945</name>
</gene>
<dbReference type="AlphaFoldDB" id="A0A812VI14"/>
<dbReference type="Proteomes" id="UP000649617">
    <property type="component" value="Unassembled WGS sequence"/>
</dbReference>
<evidence type="ECO:0000313" key="4">
    <source>
        <dbReference type="EMBL" id="CAE7640402.1"/>
    </source>
</evidence>
<dbReference type="GO" id="GO:0016020">
    <property type="term" value="C:membrane"/>
    <property type="evidence" value="ECO:0007669"/>
    <property type="project" value="GOC"/>
</dbReference>
<dbReference type="Gene3D" id="3.40.50.10320">
    <property type="entry name" value="LmbE-like"/>
    <property type="match status" value="1"/>
</dbReference>
<dbReference type="UniPathway" id="UPA00196"/>
<evidence type="ECO:0000256" key="2">
    <source>
        <dbReference type="ARBA" id="ARBA00012176"/>
    </source>
</evidence>
<evidence type="ECO:0000313" key="5">
    <source>
        <dbReference type="Proteomes" id="UP000649617"/>
    </source>
</evidence>
<feature type="signal peptide" evidence="3">
    <location>
        <begin position="1"/>
        <end position="18"/>
    </location>
</feature>
<dbReference type="EMBL" id="CAJNIZ010042847">
    <property type="protein sequence ID" value="CAE7640402.1"/>
    <property type="molecule type" value="Genomic_DNA"/>
</dbReference>
<sequence>MFFWPVLSQLHASGVSLSVLCLSTGNFDGLGHIRQDEMLRSCDRIGVRGEALGVLDVAELQDGWQEWSADIVAAKVIDFLAKRGAHAVLTFDNKGVSGHPNHVSTSAGVQRALELSRRDSQLPHFDLFLLKSVGIHEKFLGPLSLLLGQESSSDAAAVSCSPLACLAALAVHWSQLVWYRVLFTIFSRYAYANTFVKFVPPERSQAQDVGEQCAKDD</sequence>
<dbReference type="PANTHER" id="PTHR12993">
    <property type="entry name" value="N-ACETYLGLUCOSAMINYL-PHOSPHATIDYLINOSITOL DE-N-ACETYLASE-RELATED"/>
    <property type="match status" value="1"/>
</dbReference>
<accession>A0A812VI14</accession>
<comment type="caution">
    <text evidence="4">The sequence shown here is derived from an EMBL/GenBank/DDBJ whole genome shotgun (WGS) entry which is preliminary data.</text>
</comment>
<dbReference type="GO" id="GO:0005783">
    <property type="term" value="C:endoplasmic reticulum"/>
    <property type="evidence" value="ECO:0007669"/>
    <property type="project" value="TreeGrafter"/>
</dbReference>
<comment type="similarity">
    <text evidence="1">Belongs to the PIGL family.</text>
</comment>
<reference evidence="4" key="1">
    <citation type="submission" date="2021-02" db="EMBL/GenBank/DDBJ databases">
        <authorList>
            <person name="Dougan E. K."/>
            <person name="Rhodes N."/>
            <person name="Thang M."/>
            <person name="Chan C."/>
        </authorList>
    </citation>
    <scope>NUCLEOTIDE SEQUENCE</scope>
</reference>
<dbReference type="SUPFAM" id="SSF102588">
    <property type="entry name" value="LmbE-like"/>
    <property type="match status" value="1"/>
</dbReference>
<dbReference type="InterPro" id="IPR024078">
    <property type="entry name" value="LmbE-like_dom_sf"/>
</dbReference>
<keyword evidence="5" id="KW-1185">Reference proteome</keyword>
<dbReference type="Pfam" id="PF02585">
    <property type="entry name" value="PIG-L"/>
    <property type="match status" value="1"/>
</dbReference>
<name>A0A812VI14_SYMPI</name>
<dbReference type="InterPro" id="IPR003737">
    <property type="entry name" value="GlcNAc_PI_deacetylase-related"/>
</dbReference>
<proteinExistence type="inferred from homology"/>
<dbReference type="GO" id="GO:0000225">
    <property type="term" value="F:N-acetylglucosaminylphosphatidylinositol deacetylase activity"/>
    <property type="evidence" value="ECO:0007669"/>
    <property type="project" value="UniProtKB-EC"/>
</dbReference>
<evidence type="ECO:0000256" key="3">
    <source>
        <dbReference type="SAM" id="SignalP"/>
    </source>
</evidence>
<dbReference type="OrthoDB" id="440160at2759"/>
<dbReference type="GO" id="GO:0006506">
    <property type="term" value="P:GPI anchor biosynthetic process"/>
    <property type="evidence" value="ECO:0007669"/>
    <property type="project" value="UniProtKB-UniPathway"/>
</dbReference>
<dbReference type="PANTHER" id="PTHR12993:SF11">
    <property type="entry name" value="N-ACETYLGLUCOSAMINYL-PHOSPHATIDYLINOSITOL DE-N-ACETYLASE"/>
    <property type="match status" value="1"/>
</dbReference>
<protein>
    <recommendedName>
        <fullName evidence="2">N-acetylglucosaminylphosphatidylinositol deacetylase</fullName>
        <ecNumber evidence="2">3.5.1.89</ecNumber>
    </recommendedName>
</protein>
<feature type="chain" id="PRO_5032739958" description="N-acetylglucosaminylphosphatidylinositol deacetylase" evidence="3">
    <location>
        <begin position="19"/>
        <end position="217"/>
    </location>
</feature>
<dbReference type="EC" id="3.5.1.89" evidence="2"/>
<evidence type="ECO:0000256" key="1">
    <source>
        <dbReference type="ARBA" id="ARBA00006066"/>
    </source>
</evidence>
<organism evidence="4 5">
    <name type="scientific">Symbiodinium pilosum</name>
    <name type="common">Dinoflagellate</name>
    <dbReference type="NCBI Taxonomy" id="2952"/>
    <lineage>
        <taxon>Eukaryota</taxon>
        <taxon>Sar</taxon>
        <taxon>Alveolata</taxon>
        <taxon>Dinophyceae</taxon>
        <taxon>Suessiales</taxon>
        <taxon>Symbiodiniaceae</taxon>
        <taxon>Symbiodinium</taxon>
    </lineage>
</organism>